<feature type="domain" description="Saposin B-type" evidence="8">
    <location>
        <begin position="31"/>
        <end position="112"/>
    </location>
</feature>
<dbReference type="InterPro" id="IPR051428">
    <property type="entry name" value="Sphingo_Act-Surfact_Prot"/>
</dbReference>
<dbReference type="PROSITE" id="PS51110">
    <property type="entry name" value="SAP_A"/>
    <property type="match status" value="1"/>
</dbReference>
<evidence type="ECO:0000256" key="5">
    <source>
        <dbReference type="ARBA" id="ARBA00023157"/>
    </source>
</evidence>
<evidence type="ECO:0000256" key="4">
    <source>
        <dbReference type="ARBA" id="ARBA00022737"/>
    </source>
</evidence>
<feature type="domain" description="Saposin B-type" evidence="8">
    <location>
        <begin position="435"/>
        <end position="516"/>
    </location>
</feature>
<dbReference type="AlphaFoldDB" id="A0AAN8K4F7"/>
<dbReference type="InterPro" id="IPR008139">
    <property type="entry name" value="SaposinB_dom"/>
</dbReference>
<comment type="caution">
    <text evidence="10">The sequence shown here is derived from an EMBL/GenBank/DDBJ whole genome shotgun (WGS) entry which is preliminary data.</text>
</comment>
<protein>
    <submittedName>
        <fullName evidence="10">Uncharacterized protein</fullName>
    </submittedName>
</protein>
<name>A0AAN8K4F7_PATCE</name>
<evidence type="ECO:0000313" key="11">
    <source>
        <dbReference type="Proteomes" id="UP001347796"/>
    </source>
</evidence>
<evidence type="ECO:0000259" key="9">
    <source>
        <dbReference type="PROSITE" id="PS51110"/>
    </source>
</evidence>
<dbReference type="GO" id="GO:0006665">
    <property type="term" value="P:sphingolipid metabolic process"/>
    <property type="evidence" value="ECO:0007669"/>
    <property type="project" value="InterPro"/>
</dbReference>
<dbReference type="InterPro" id="IPR008138">
    <property type="entry name" value="SapB_2"/>
</dbReference>
<dbReference type="GO" id="GO:0016020">
    <property type="term" value="C:membrane"/>
    <property type="evidence" value="ECO:0007669"/>
    <property type="project" value="GOC"/>
</dbReference>
<keyword evidence="11" id="KW-1185">Reference proteome</keyword>
<evidence type="ECO:0000259" key="8">
    <source>
        <dbReference type="PROSITE" id="PS50015"/>
    </source>
</evidence>
<proteinExistence type="predicted"/>
<dbReference type="SMART" id="SM00162">
    <property type="entry name" value="SAPA"/>
    <property type="match status" value="1"/>
</dbReference>
<sequence>MKLLVLIAVLVHSNYGLSEQTVIRTAQLKSGNDTCQLCERLVSDIKTLAKDASIQKDFVNFIVTDICPLIGNLQDECKHYVESYAPLLFNFLVSALDPTMMCKDFGLCSAKNEIVESRFHQIFLSGLLKAAHSKQATGDSNNSSQCVVCELTMKSVYHILGQKRTKEAIKEALDEVCKYMYLPPMLQRECEDLVRQYTDQLVQLLIQGLDPKQICTEIGLCTSTVLKERKGFEGKIEKGGNSIQCSVCEAVMKSLDDLLGQNRSEEAIKKALDEVCEYMHLPPMIQRECEDLVRQYTDQLVQLLIQGLDPKQICTEIGLCTSTVLKERKGFEGKIEKGGNSIQCIVCEAVMKNLDDLLGQNRSEEAIKQALDKVCGLLPSWFESECDSLVKQYTDQIVQLLIQGLDPEQICTKIGLCTSTVLERKDYQSKNIQPNFIQCTLCEYILEKLASILAGKRTEADIEKALDEVCGLLPTDIRTECTIFINQYTDDIIKYLIKGESPRIICTLIGLCTLSVEDKVPKENHSVLSMTITGGADSETCSICKEIVNLLDEWMKKQSTAQDLQTDLKKICGFLPQAYAKKCDSLVDRYGPVILQFLSQLANPRTVCEYMALCQNENKALKYRPLPLLGKEKCSYGPAYWCANLENAKRCQSVKHCQKYVWIQ</sequence>
<comment type="subcellular location">
    <subcellularLocation>
        <location evidence="1">Secreted</location>
    </subcellularLocation>
</comment>
<dbReference type="Pfam" id="PF03489">
    <property type="entry name" value="SapB_2"/>
    <property type="match status" value="6"/>
</dbReference>
<dbReference type="PRINTS" id="PR01797">
    <property type="entry name" value="SAPOSIN"/>
</dbReference>
<dbReference type="Pfam" id="PF05184">
    <property type="entry name" value="SapB_1"/>
    <property type="match status" value="5"/>
</dbReference>
<dbReference type="Pfam" id="PF02199">
    <property type="entry name" value="SapA"/>
    <property type="match status" value="1"/>
</dbReference>
<feature type="signal peptide" evidence="7">
    <location>
        <begin position="1"/>
        <end position="18"/>
    </location>
</feature>
<keyword evidence="2" id="KW-0964">Secreted</keyword>
<dbReference type="Gene3D" id="1.10.225.10">
    <property type="entry name" value="Saposin-like"/>
    <property type="match status" value="6"/>
</dbReference>
<dbReference type="EMBL" id="JAZGQO010000004">
    <property type="protein sequence ID" value="KAK6187955.1"/>
    <property type="molecule type" value="Genomic_DNA"/>
</dbReference>
<evidence type="ECO:0000313" key="10">
    <source>
        <dbReference type="EMBL" id="KAK6187955.1"/>
    </source>
</evidence>
<dbReference type="PANTHER" id="PTHR11480">
    <property type="entry name" value="SAPOSIN-RELATED"/>
    <property type="match status" value="1"/>
</dbReference>
<gene>
    <name evidence="10" type="ORF">SNE40_005871</name>
</gene>
<evidence type="ECO:0000256" key="6">
    <source>
        <dbReference type="ARBA" id="ARBA00023180"/>
    </source>
</evidence>
<evidence type="ECO:0000256" key="1">
    <source>
        <dbReference type="ARBA" id="ARBA00004613"/>
    </source>
</evidence>
<dbReference type="FunFam" id="1.10.225.10:FF:000002">
    <property type="entry name" value="prosaposin isoform X2"/>
    <property type="match status" value="3"/>
</dbReference>
<keyword evidence="6" id="KW-0325">Glycoprotein</keyword>
<feature type="domain" description="Saposin B-type" evidence="8">
    <location>
        <begin position="340"/>
        <end position="421"/>
    </location>
</feature>
<dbReference type="SMART" id="SM00741">
    <property type="entry name" value="SapB"/>
    <property type="match status" value="6"/>
</dbReference>
<feature type="chain" id="PRO_5043007924" evidence="7">
    <location>
        <begin position="19"/>
        <end position="664"/>
    </location>
</feature>
<feature type="domain" description="Saposin B-type" evidence="8">
    <location>
        <begin position="142"/>
        <end position="225"/>
    </location>
</feature>
<feature type="domain" description="Saposin B-type" evidence="8">
    <location>
        <begin position="537"/>
        <end position="618"/>
    </location>
</feature>
<evidence type="ECO:0000256" key="2">
    <source>
        <dbReference type="ARBA" id="ARBA00022525"/>
    </source>
</evidence>
<keyword evidence="4" id="KW-0677">Repeat</keyword>
<dbReference type="InterPro" id="IPR008373">
    <property type="entry name" value="Saposin"/>
</dbReference>
<feature type="domain" description="Saposin A-type" evidence="9">
    <location>
        <begin position="627"/>
        <end position="664"/>
    </location>
</feature>
<dbReference type="GO" id="GO:0005764">
    <property type="term" value="C:lysosome"/>
    <property type="evidence" value="ECO:0007669"/>
    <property type="project" value="InterPro"/>
</dbReference>
<keyword evidence="3 7" id="KW-0732">Signal</keyword>
<dbReference type="GO" id="GO:0005576">
    <property type="term" value="C:extracellular region"/>
    <property type="evidence" value="ECO:0007669"/>
    <property type="project" value="UniProtKB-SubCell"/>
</dbReference>
<evidence type="ECO:0000256" key="3">
    <source>
        <dbReference type="ARBA" id="ARBA00022729"/>
    </source>
</evidence>
<evidence type="ECO:0000256" key="7">
    <source>
        <dbReference type="SAM" id="SignalP"/>
    </source>
</evidence>
<dbReference type="SUPFAM" id="SSF47862">
    <property type="entry name" value="Saposin"/>
    <property type="match status" value="5"/>
</dbReference>
<keyword evidence="5" id="KW-1015">Disulfide bond</keyword>
<reference evidence="10 11" key="1">
    <citation type="submission" date="2024-01" db="EMBL/GenBank/DDBJ databases">
        <title>The genome of the rayed Mediterranean limpet Patella caerulea (Linnaeus, 1758).</title>
        <authorList>
            <person name="Anh-Thu Weber A."/>
            <person name="Halstead-Nussloch G."/>
        </authorList>
    </citation>
    <scope>NUCLEOTIDE SEQUENCE [LARGE SCALE GENOMIC DNA]</scope>
    <source>
        <strain evidence="10">AATW-2023a</strain>
        <tissue evidence="10">Whole specimen</tissue>
    </source>
</reference>
<feature type="domain" description="Saposin B-type" evidence="8">
    <location>
        <begin position="241"/>
        <end position="324"/>
    </location>
</feature>
<dbReference type="PANTHER" id="PTHR11480:SF3">
    <property type="entry name" value="BCDNA.GH08312"/>
    <property type="match status" value="1"/>
</dbReference>
<accession>A0AAN8K4F7</accession>
<organism evidence="10 11">
    <name type="scientific">Patella caerulea</name>
    <name type="common">Rayed Mediterranean limpet</name>
    <dbReference type="NCBI Taxonomy" id="87958"/>
    <lineage>
        <taxon>Eukaryota</taxon>
        <taxon>Metazoa</taxon>
        <taxon>Spiralia</taxon>
        <taxon>Lophotrochozoa</taxon>
        <taxon>Mollusca</taxon>
        <taxon>Gastropoda</taxon>
        <taxon>Patellogastropoda</taxon>
        <taxon>Patelloidea</taxon>
        <taxon>Patellidae</taxon>
        <taxon>Patella</taxon>
    </lineage>
</organism>
<dbReference type="PROSITE" id="PS50015">
    <property type="entry name" value="SAP_B"/>
    <property type="match status" value="6"/>
</dbReference>
<dbReference type="InterPro" id="IPR007856">
    <property type="entry name" value="SapB_1"/>
</dbReference>
<dbReference type="InterPro" id="IPR003119">
    <property type="entry name" value="SAP_A"/>
</dbReference>
<dbReference type="InterPro" id="IPR011001">
    <property type="entry name" value="Saposin-like"/>
</dbReference>
<dbReference type="Proteomes" id="UP001347796">
    <property type="component" value="Unassembled WGS sequence"/>
</dbReference>